<dbReference type="EMBL" id="JOKN01000005">
    <property type="protein sequence ID" value="KEQ57036.1"/>
    <property type="molecule type" value="Genomic_DNA"/>
</dbReference>
<proteinExistence type="predicted"/>
<gene>
    <name evidence="2" type="ORF">AAA799N04_00434</name>
</gene>
<name>A0A081RPB3_9ARCH</name>
<accession>A0A081RPB3</accession>
<comment type="caution">
    <text evidence="2">The sequence shown here is derived from an EMBL/GenBank/DDBJ whole genome shotgun (WGS) entry which is preliminary data.</text>
</comment>
<reference evidence="2 3" key="1">
    <citation type="submission" date="2014-06" db="EMBL/GenBank/DDBJ databases">
        <authorList>
            <person name="Ngugi D.K."/>
            <person name="Blom J."/>
            <person name="Alam I."/>
            <person name="Rashid M."/>
            <person name="Ba Alawi W."/>
            <person name="Zhang G."/>
            <person name="Hikmawan T."/>
            <person name="Guan Y."/>
            <person name="Antunes A."/>
            <person name="Siam R."/>
            <person name="ElDorry H."/>
            <person name="Bajic V."/>
            <person name="Stingl U."/>
        </authorList>
    </citation>
    <scope>NUCLEOTIDE SEQUENCE [LARGE SCALE GENOMIC DNA]</scope>
    <source>
        <strain evidence="2">SCGC AAA799-N04</strain>
    </source>
</reference>
<sequence>MLVYKCDFCGSSFGDRVCYFCEKNCCTSCMTDDRTRCKECYIHKRKLSVKQLVRKNRLVFVFIGFLWFYAVFPGPFMPGLEGGFYVISVVAAVLILIPVCLAMFFWSLNPPKSDVKKRK</sequence>
<protein>
    <submittedName>
        <fullName evidence="2">Uncharacterized protein</fullName>
    </submittedName>
</protein>
<feature type="transmembrane region" description="Helical" evidence="1">
    <location>
        <begin position="83"/>
        <end position="108"/>
    </location>
</feature>
<dbReference type="Proteomes" id="UP000028059">
    <property type="component" value="Unassembled WGS sequence"/>
</dbReference>
<keyword evidence="3" id="KW-1185">Reference proteome</keyword>
<dbReference type="PATRIC" id="fig|1502293.3.peg.408"/>
<organism evidence="2 3">
    <name type="scientific">Marine Group I thaumarchaeote SCGC AAA799-N04</name>
    <dbReference type="NCBI Taxonomy" id="1502293"/>
    <lineage>
        <taxon>Archaea</taxon>
        <taxon>Nitrososphaerota</taxon>
        <taxon>Marine Group I</taxon>
    </lineage>
</organism>
<keyword evidence="1" id="KW-1133">Transmembrane helix</keyword>
<dbReference type="AlphaFoldDB" id="A0A081RPB3"/>
<evidence type="ECO:0000313" key="2">
    <source>
        <dbReference type="EMBL" id="KEQ57036.1"/>
    </source>
</evidence>
<evidence type="ECO:0000313" key="3">
    <source>
        <dbReference type="Proteomes" id="UP000028059"/>
    </source>
</evidence>
<evidence type="ECO:0000256" key="1">
    <source>
        <dbReference type="SAM" id="Phobius"/>
    </source>
</evidence>
<feature type="transmembrane region" description="Helical" evidence="1">
    <location>
        <begin position="58"/>
        <end position="77"/>
    </location>
</feature>
<keyword evidence="1" id="KW-0472">Membrane</keyword>
<keyword evidence="1" id="KW-0812">Transmembrane</keyword>